<reference evidence="1 2" key="1">
    <citation type="journal article" date="2013" name="Sci. Rep.">
        <title>Extraordinary expansion of a Sorangium cellulosum genome from an alkaline milieu.</title>
        <authorList>
            <person name="Han K."/>
            <person name="Li Z.F."/>
            <person name="Peng R."/>
            <person name="Zhu L.P."/>
            <person name="Zhou T."/>
            <person name="Wang L.G."/>
            <person name="Li S.G."/>
            <person name="Zhang X.B."/>
            <person name="Hu W."/>
            <person name="Wu Z.H."/>
            <person name="Qin N."/>
            <person name="Li Y.Z."/>
        </authorList>
    </citation>
    <scope>NUCLEOTIDE SEQUENCE [LARGE SCALE GENOMIC DNA]</scope>
    <source>
        <strain evidence="1 2">So0157-2</strain>
    </source>
</reference>
<accession>S4YD71</accession>
<dbReference type="PATRIC" id="fig|1254432.3.peg.9837"/>
<evidence type="ECO:0000313" key="1">
    <source>
        <dbReference type="EMBL" id="AGP40763.1"/>
    </source>
</evidence>
<gene>
    <name evidence="1" type="ORF">SCE1572_43520</name>
</gene>
<dbReference type="HOGENOM" id="CLU_2036531_0_0_7"/>
<organism evidence="1 2">
    <name type="scientific">Sorangium cellulosum So0157-2</name>
    <dbReference type="NCBI Taxonomy" id="1254432"/>
    <lineage>
        <taxon>Bacteria</taxon>
        <taxon>Pseudomonadati</taxon>
        <taxon>Myxococcota</taxon>
        <taxon>Polyangia</taxon>
        <taxon>Polyangiales</taxon>
        <taxon>Polyangiaceae</taxon>
        <taxon>Sorangium</taxon>
    </lineage>
</organism>
<dbReference type="Proteomes" id="UP000014803">
    <property type="component" value="Chromosome"/>
</dbReference>
<evidence type="ECO:0000313" key="2">
    <source>
        <dbReference type="Proteomes" id="UP000014803"/>
    </source>
</evidence>
<dbReference type="STRING" id="1254432.SCE1572_43520"/>
<protein>
    <submittedName>
        <fullName evidence="1">Uncharacterized protein</fullName>
    </submittedName>
</protein>
<sequence length="121" mass="14011">MDEGIASVVEALNRIPRLHTIASCQGNDEYHEASVWLRFGDWMEKLPEGRPILYDQAEFYCWFHRELFKRIPPENHKLTVDGVVGTNQLDFKLKFDNRVMEKMAAAIREIAAHLFLPGGRP</sequence>
<dbReference type="KEGG" id="scu:SCE1572_43520"/>
<dbReference type="AlphaFoldDB" id="S4YD71"/>
<dbReference type="EMBL" id="CP003969">
    <property type="protein sequence ID" value="AGP40763.1"/>
    <property type="molecule type" value="Genomic_DNA"/>
</dbReference>
<name>S4YD71_SORCE</name>
<proteinExistence type="predicted"/>